<protein>
    <submittedName>
        <fullName evidence="2">Uncharacterized protein</fullName>
    </submittedName>
</protein>
<accession>L7FIU7</accession>
<feature type="compositionally biased region" description="Basic and acidic residues" evidence="1">
    <location>
        <begin position="1"/>
        <end position="14"/>
    </location>
</feature>
<evidence type="ECO:0000256" key="1">
    <source>
        <dbReference type="SAM" id="MobiDB-lite"/>
    </source>
</evidence>
<dbReference type="EMBL" id="AEJB01000021">
    <property type="protein sequence ID" value="ELP71016.1"/>
    <property type="molecule type" value="Genomic_DNA"/>
</dbReference>
<keyword evidence="3" id="KW-1185">Reference proteome</keyword>
<dbReference type="GeneID" id="97399384"/>
<dbReference type="Proteomes" id="UP000010931">
    <property type="component" value="Unassembled WGS sequence"/>
</dbReference>
<feature type="region of interest" description="Disordered" evidence="1">
    <location>
        <begin position="53"/>
        <end position="91"/>
    </location>
</feature>
<dbReference type="RefSeq" id="WP_006373649.1">
    <property type="nucleotide sequence ID" value="NZ_AEJB01000021.1"/>
</dbReference>
<name>L7FIU7_STRT8</name>
<reference evidence="2 3" key="1">
    <citation type="journal article" date="2011" name="Plasmid">
        <title>Streptomyces turgidiscabies Car8 contains a modular pathogenicity island that shares virulence genes with other actinobacterial plant pathogens.</title>
        <authorList>
            <person name="Huguet-Tapia J.C."/>
            <person name="Badger J.H."/>
            <person name="Loria R."/>
            <person name="Pettis G.S."/>
        </authorList>
    </citation>
    <scope>NUCLEOTIDE SEQUENCE [LARGE SCALE GENOMIC DNA]</scope>
    <source>
        <strain evidence="2 3">Car8</strain>
    </source>
</reference>
<evidence type="ECO:0000313" key="3">
    <source>
        <dbReference type="Proteomes" id="UP000010931"/>
    </source>
</evidence>
<organism evidence="2 3">
    <name type="scientific">Streptomyces turgidiscabies (strain Car8)</name>
    <dbReference type="NCBI Taxonomy" id="698760"/>
    <lineage>
        <taxon>Bacteria</taxon>
        <taxon>Bacillati</taxon>
        <taxon>Actinomycetota</taxon>
        <taxon>Actinomycetes</taxon>
        <taxon>Kitasatosporales</taxon>
        <taxon>Streptomycetaceae</taxon>
        <taxon>Streptomyces</taxon>
    </lineage>
</organism>
<feature type="region of interest" description="Disordered" evidence="1">
    <location>
        <begin position="1"/>
        <end position="32"/>
    </location>
</feature>
<evidence type="ECO:0000313" key="2">
    <source>
        <dbReference type="EMBL" id="ELP71016.1"/>
    </source>
</evidence>
<comment type="caution">
    <text evidence="2">The sequence shown here is derived from an EMBL/GenBank/DDBJ whole genome shotgun (WGS) entry which is preliminary data.</text>
</comment>
<dbReference type="AlphaFoldDB" id="L7FIU7"/>
<proteinExistence type="predicted"/>
<gene>
    <name evidence="2" type="ORF">STRTUCAR8_05551</name>
</gene>
<dbReference type="PATRIC" id="fig|698760.3.peg.359"/>
<sequence>MTGPEHYREAERHLSAASFTHGPGGGPVHPEATAHHLAMAQVHAQLAAVAAHVTSQPVEGHESSGGIPDEDWDDWMTVIHPDHQPTTTEEN</sequence>